<comment type="caution">
    <text evidence="2">The sequence shown here is derived from an EMBL/GenBank/DDBJ whole genome shotgun (WGS) entry which is preliminary data.</text>
</comment>
<keyword evidence="3" id="KW-1185">Reference proteome</keyword>
<evidence type="ECO:0000256" key="1">
    <source>
        <dbReference type="PROSITE-ProRule" id="PRU00339"/>
    </source>
</evidence>
<reference evidence="2 3" key="1">
    <citation type="submission" date="2018-06" db="EMBL/GenBank/DDBJ databases">
        <title>The Genome of Cuscuta australis (Dodder) Provides Insight into the Evolution of Plant Parasitism.</title>
        <authorList>
            <person name="Liu H."/>
        </authorList>
    </citation>
    <scope>NUCLEOTIDE SEQUENCE [LARGE SCALE GENOMIC DNA]</scope>
    <source>
        <strain evidence="3">cv. Yunnan</strain>
        <tissue evidence="2">Vines</tissue>
    </source>
</reference>
<name>A0A328DDN0_9ASTE</name>
<organism evidence="2 3">
    <name type="scientific">Cuscuta australis</name>
    <dbReference type="NCBI Taxonomy" id="267555"/>
    <lineage>
        <taxon>Eukaryota</taxon>
        <taxon>Viridiplantae</taxon>
        <taxon>Streptophyta</taxon>
        <taxon>Embryophyta</taxon>
        <taxon>Tracheophyta</taxon>
        <taxon>Spermatophyta</taxon>
        <taxon>Magnoliopsida</taxon>
        <taxon>eudicotyledons</taxon>
        <taxon>Gunneridae</taxon>
        <taxon>Pentapetalae</taxon>
        <taxon>asterids</taxon>
        <taxon>lamiids</taxon>
        <taxon>Solanales</taxon>
        <taxon>Convolvulaceae</taxon>
        <taxon>Cuscuteae</taxon>
        <taxon>Cuscuta</taxon>
        <taxon>Cuscuta subgen. Grammica</taxon>
        <taxon>Cuscuta sect. Cleistogrammica</taxon>
    </lineage>
</organism>
<evidence type="ECO:0000313" key="3">
    <source>
        <dbReference type="Proteomes" id="UP000249390"/>
    </source>
</evidence>
<keyword evidence="1" id="KW-0802">TPR repeat</keyword>
<dbReference type="Pfam" id="PF13374">
    <property type="entry name" value="TPR_10"/>
    <property type="match status" value="2"/>
</dbReference>
<dbReference type="SMART" id="SM00028">
    <property type="entry name" value="TPR"/>
    <property type="match status" value="3"/>
</dbReference>
<dbReference type="Pfam" id="PF13424">
    <property type="entry name" value="TPR_12"/>
    <property type="match status" value="1"/>
</dbReference>
<dbReference type="InterPro" id="IPR011990">
    <property type="entry name" value="TPR-like_helical_dom_sf"/>
</dbReference>
<dbReference type="PANTHER" id="PTHR47689:SF2">
    <property type="entry name" value="TETRATRICOPEPTIDE REPEAT (TPR)-LIKE SUPERFAMILY PROTEIN"/>
    <property type="match status" value="1"/>
</dbReference>
<dbReference type="PROSITE" id="PS50005">
    <property type="entry name" value="TPR"/>
    <property type="match status" value="1"/>
</dbReference>
<dbReference type="AlphaFoldDB" id="A0A328DDN0"/>
<accession>A0A328DDN0</accession>
<evidence type="ECO:0000313" key="2">
    <source>
        <dbReference type="EMBL" id="RAL43616.1"/>
    </source>
</evidence>
<dbReference type="Proteomes" id="UP000249390">
    <property type="component" value="Unassembled WGS sequence"/>
</dbReference>
<dbReference type="SUPFAM" id="SSF48452">
    <property type="entry name" value="TPR-like"/>
    <property type="match status" value="2"/>
</dbReference>
<dbReference type="PANTHER" id="PTHR47689">
    <property type="entry name" value="TETRATRICOPEPTIDE REPEAT (TPR)-LIKE SUPERFAMILY PROTEIN"/>
    <property type="match status" value="1"/>
</dbReference>
<feature type="repeat" description="TPR" evidence="1">
    <location>
        <begin position="197"/>
        <end position="230"/>
    </location>
</feature>
<dbReference type="Gene3D" id="1.25.40.10">
    <property type="entry name" value="Tetratricopeptide repeat domain"/>
    <property type="match status" value="2"/>
</dbReference>
<sequence length="560" mass="62874">MIFRRALANVLGGLRQSSYVPLFWGRSRKGSIFPSYPVLQSINQHGFGGDSRHQFKWIFLFGQAAILLGGQTCFAMAEDVSTLSSKDANEATIAEFKKIEDGSITSNIHTQKWRVFTDSGRDSFLQGKLEHAEKLFLSAIKEAKEGFGDRDAHVASACNNLAELYRVKKEFGKAEPLYLEAISILEESFGHEDIRVGAALHNLGQFYLVQRNLEPARVCYERALKIKRRVLGEAHPDYADTMYHLGTVLRIQGKEKDFEDLVLESIRILEEGDQGESYICTKRMRHLAEIYLKSNRIAEAVNLQRKILHIMELSKGWGSLDTIAAAEHLALSLQNLGNLTDAQQLLERCLDSRKTLLSEDHIEIACNLLHIARLKMLSSNKLRKTNVLQATTELDMAKDLLSTSIRVARKYLSQTIKAGQKTPSGVPRQTGRDRQFALMVLLQSLNALALLEVAKAELENSKVDCLVNNEAESALRECISAFREYETEKSLPAQVPHQVKAEYLSCLKCLLGLIMGGGSGDGKTQQITDQTRRADLQQLKDEINRIEGELISRRKTDKQV</sequence>
<protein>
    <submittedName>
        <fullName evidence="2">Uncharacterized protein</fullName>
    </submittedName>
</protein>
<dbReference type="EMBL" id="NQVE01000154">
    <property type="protein sequence ID" value="RAL43616.1"/>
    <property type="molecule type" value="Genomic_DNA"/>
</dbReference>
<dbReference type="InterPro" id="IPR019734">
    <property type="entry name" value="TPR_rpt"/>
</dbReference>
<gene>
    <name evidence="2" type="ORF">DM860_017359</name>
</gene>
<proteinExistence type="predicted"/>